<evidence type="ECO:0000256" key="2">
    <source>
        <dbReference type="ARBA" id="ARBA00022737"/>
    </source>
</evidence>
<keyword evidence="2" id="KW-0677">Repeat</keyword>
<feature type="repeat" description="PPR" evidence="3">
    <location>
        <begin position="622"/>
        <end position="656"/>
    </location>
</feature>
<dbReference type="Gene3D" id="1.25.40.10">
    <property type="entry name" value="Tetratricopeptide repeat domain"/>
    <property type="match status" value="6"/>
</dbReference>
<comment type="caution">
    <text evidence="5">The sequence shown here is derived from an EMBL/GenBank/DDBJ whole genome shotgun (WGS) entry which is preliminary data.</text>
</comment>
<dbReference type="Pfam" id="PF13041">
    <property type="entry name" value="PPR_2"/>
    <property type="match status" value="5"/>
</dbReference>
<evidence type="ECO:0000313" key="5">
    <source>
        <dbReference type="EMBL" id="KAF9592420.1"/>
    </source>
</evidence>
<feature type="repeat" description="PPR" evidence="3">
    <location>
        <begin position="374"/>
        <end position="408"/>
    </location>
</feature>
<dbReference type="OrthoDB" id="185373at2759"/>
<feature type="repeat" description="PPR" evidence="3">
    <location>
        <begin position="51"/>
        <end position="86"/>
    </location>
</feature>
<feature type="repeat" description="PPR" evidence="3">
    <location>
        <begin position="159"/>
        <end position="193"/>
    </location>
</feature>
<feature type="repeat" description="PPR" evidence="3">
    <location>
        <begin position="587"/>
        <end position="621"/>
    </location>
</feature>
<feature type="repeat" description="PPR" evidence="3">
    <location>
        <begin position="481"/>
        <end position="516"/>
    </location>
</feature>
<accession>A0A835LF55</accession>
<dbReference type="Proteomes" id="UP000631114">
    <property type="component" value="Unassembled WGS sequence"/>
</dbReference>
<dbReference type="PROSITE" id="PS51375">
    <property type="entry name" value="PPR"/>
    <property type="match status" value="11"/>
</dbReference>
<name>A0A835LF55_9MAGN</name>
<evidence type="ECO:0000256" key="1">
    <source>
        <dbReference type="ARBA" id="ARBA00007626"/>
    </source>
</evidence>
<dbReference type="AlphaFoldDB" id="A0A835LF55"/>
<feature type="region of interest" description="Disordered" evidence="4">
    <location>
        <begin position="686"/>
        <end position="706"/>
    </location>
</feature>
<feature type="repeat" description="PPR" evidence="3">
    <location>
        <begin position="304"/>
        <end position="338"/>
    </location>
</feature>
<dbReference type="EMBL" id="JADFTS010000008">
    <property type="protein sequence ID" value="KAF9592420.1"/>
    <property type="molecule type" value="Genomic_DNA"/>
</dbReference>
<feature type="repeat" description="PPR" evidence="3">
    <location>
        <begin position="339"/>
        <end position="373"/>
    </location>
</feature>
<dbReference type="NCBIfam" id="TIGR00756">
    <property type="entry name" value="PPR"/>
    <property type="match status" value="9"/>
</dbReference>
<feature type="repeat" description="PPR" evidence="3">
    <location>
        <begin position="194"/>
        <end position="228"/>
    </location>
</feature>
<feature type="compositionally biased region" description="Basic and acidic residues" evidence="4">
    <location>
        <begin position="686"/>
        <end position="699"/>
    </location>
</feature>
<proteinExistence type="inferred from homology"/>
<protein>
    <recommendedName>
        <fullName evidence="7">Pentatricopeptide repeat-containing protein</fullName>
    </recommendedName>
</protein>
<dbReference type="InterPro" id="IPR002885">
    <property type="entry name" value="PPR_rpt"/>
</dbReference>
<reference evidence="5 6" key="1">
    <citation type="submission" date="2020-10" db="EMBL/GenBank/DDBJ databases">
        <title>The Coptis chinensis genome and diversification of protoberbering-type alkaloids.</title>
        <authorList>
            <person name="Wang B."/>
            <person name="Shu S."/>
            <person name="Song C."/>
            <person name="Liu Y."/>
        </authorList>
    </citation>
    <scope>NUCLEOTIDE SEQUENCE [LARGE SCALE GENOMIC DNA]</scope>
    <source>
        <strain evidence="5">HL-2020</strain>
        <tissue evidence="5">Leaf</tissue>
    </source>
</reference>
<dbReference type="PANTHER" id="PTHR46128:SF66">
    <property type="entry name" value="PENTACOTRIPEPTIDE-REPEAT REGION OF PRORP DOMAIN-CONTAINING PROTEIN"/>
    <property type="match status" value="1"/>
</dbReference>
<evidence type="ECO:0008006" key="7">
    <source>
        <dbReference type="Google" id="ProtNLM"/>
    </source>
</evidence>
<dbReference type="PANTHER" id="PTHR46128">
    <property type="entry name" value="MITOCHONDRIAL GROUP I INTRON SPLICING FACTOR CCM1"/>
    <property type="match status" value="1"/>
</dbReference>
<keyword evidence="6" id="KW-1185">Reference proteome</keyword>
<dbReference type="Pfam" id="PF01535">
    <property type="entry name" value="PPR"/>
    <property type="match status" value="3"/>
</dbReference>
<feature type="repeat" description="PPR" evidence="3">
    <location>
        <begin position="445"/>
        <end position="480"/>
    </location>
</feature>
<organism evidence="5 6">
    <name type="scientific">Coptis chinensis</name>
    <dbReference type="NCBI Taxonomy" id="261450"/>
    <lineage>
        <taxon>Eukaryota</taxon>
        <taxon>Viridiplantae</taxon>
        <taxon>Streptophyta</taxon>
        <taxon>Embryophyta</taxon>
        <taxon>Tracheophyta</taxon>
        <taxon>Spermatophyta</taxon>
        <taxon>Magnoliopsida</taxon>
        <taxon>Ranunculales</taxon>
        <taxon>Ranunculaceae</taxon>
        <taxon>Coptidoideae</taxon>
        <taxon>Coptis</taxon>
    </lineage>
</organism>
<evidence type="ECO:0000256" key="4">
    <source>
        <dbReference type="SAM" id="MobiDB-lite"/>
    </source>
</evidence>
<gene>
    <name evidence="5" type="ORF">IFM89_014910</name>
</gene>
<evidence type="ECO:0000313" key="6">
    <source>
        <dbReference type="Proteomes" id="UP000631114"/>
    </source>
</evidence>
<dbReference type="InterPro" id="IPR011990">
    <property type="entry name" value="TPR-like_helical_dom_sf"/>
</dbReference>
<sequence>MPGKKKMFVHSILNQNKPTINKTSFFLKYLFQFHTNQTPLEKEEEDDDINNVPYWTKKIHTLCTTNNQVDEALSLLDRLRLRGYRPNSLNLNSITHALCDSKRYNEAHQRFLLSIASHSVPDARTCNVLISRLLAAKDPTQTMRVIRGLVVAKPGYIPCLIIYNRIIHQFCLLGLPNEAYRLFYDMKSNGHFPNTVSYTSLINGFCENGQLGIAKKLFDEMVGNGVTPNSLTYSIVLKGVLRTRDMESGKVLMEKLWERMTDEMDANVNSAAFSNLIYALCREGLFHEVFRIAEEMPQGKSVEEGFAYGQMIDSLCRAGQNHGASRIVYIMRKKGFVPSLVSYNCILHGLTKDRGCMRAYQLFKEGIEFGYSPSEATYKVLVEALCRESDIDKAKDLLQIMLGKGLDNTRIYNIFLRALALTLKDNPSELLNIMGSMLQTQCPPNVVSLNIVINGLCKMRRVEEALEVFNDMLIKFSCTPDVVTVTTVISGLLSAGRMDEALHFLHTGMPELGLIPGIVTYNVVLRGLCQLQKVDEAIKIFNELVQNGLAADSTTYTAMIEALCGSNRIDEAKEFWNNVVWPSKVHDDFVYTAILKGLCASGKLNEACDFLYELVDCGVFPNIVSYNILIDNAVKLGLKKEAYQIAGEMRKNGIVPDSITWRILEKLHGNSKKPLCDHDLSLESREVAETSHRNSKEGTQESSDLM</sequence>
<comment type="similarity">
    <text evidence="1">Belongs to the PPR family. P subfamily.</text>
</comment>
<evidence type="ECO:0000256" key="3">
    <source>
        <dbReference type="PROSITE-ProRule" id="PRU00708"/>
    </source>
</evidence>
<dbReference type="InterPro" id="IPR050872">
    <property type="entry name" value="PPR_P_subfamily"/>
</dbReference>
<feature type="repeat" description="PPR" evidence="3">
    <location>
        <begin position="517"/>
        <end position="551"/>
    </location>
</feature>